<keyword evidence="1" id="KW-0732">Signal</keyword>
<organism evidence="2">
    <name type="scientific">Rhipicephalus pulchellus</name>
    <name type="common">Yellow backed tick</name>
    <name type="synonym">Dermacentor pulchellus</name>
    <dbReference type="NCBI Taxonomy" id="72859"/>
    <lineage>
        <taxon>Eukaryota</taxon>
        <taxon>Metazoa</taxon>
        <taxon>Ecdysozoa</taxon>
        <taxon>Arthropoda</taxon>
        <taxon>Chelicerata</taxon>
        <taxon>Arachnida</taxon>
        <taxon>Acari</taxon>
        <taxon>Parasitiformes</taxon>
        <taxon>Ixodida</taxon>
        <taxon>Ixodoidea</taxon>
        <taxon>Ixodidae</taxon>
        <taxon>Rhipicephalinae</taxon>
        <taxon>Rhipicephalus</taxon>
        <taxon>Rhipicephalus</taxon>
    </lineage>
</organism>
<dbReference type="AlphaFoldDB" id="L7LRZ9"/>
<proteinExistence type="evidence at transcript level"/>
<feature type="signal peptide" evidence="1">
    <location>
        <begin position="1"/>
        <end position="21"/>
    </location>
</feature>
<reference evidence="2" key="2">
    <citation type="journal article" date="2015" name="J. Proteomics">
        <title>Sexual differences in the sialomes of the zebra tick, Rhipicephalus pulchellus.</title>
        <authorList>
            <person name="Tan A.W."/>
            <person name="Francischetti I.M."/>
            <person name="Slovak M."/>
            <person name="Kini R.M."/>
            <person name="Ribeiro J.M."/>
        </authorList>
    </citation>
    <scope>NUCLEOTIDE SEQUENCE</scope>
    <source>
        <tissue evidence="2">Salivary gland</tissue>
    </source>
</reference>
<reference evidence="2" key="1">
    <citation type="submission" date="2012-11" db="EMBL/GenBank/DDBJ databases">
        <authorList>
            <person name="Lucero-Rivera Y.E."/>
            <person name="Tovar-Ramirez D."/>
        </authorList>
    </citation>
    <scope>NUCLEOTIDE SEQUENCE</scope>
    <source>
        <tissue evidence="2">Salivary gland</tissue>
    </source>
</reference>
<protein>
    <submittedName>
        <fullName evidence="2">Putative da-p36 protein</fullName>
    </submittedName>
</protein>
<sequence>MKTMILMALLALMFLIIASEGKTVPQPTTITWSPEIPSRLTRMVNLTNEAENFIKTIVRGRGKLTTLNFKGGFRPLKERSVDAVVNPLIYGDTCDYTADIKKPNCKDIYTWDINEGIVSPLSLPVNVTVRRRRQNWNVTLDLNGASSITWSLRKENPTKMKLPETSLKQKCNFTAETSFEGYIAYRLKERRGDTPEYDAFDIVQLADQSKGLEKRKNTLLYNVTGTFRHYRMCKDRKVIKPTKN</sequence>
<accession>L7LRZ9</accession>
<evidence type="ECO:0000256" key="1">
    <source>
        <dbReference type="SAM" id="SignalP"/>
    </source>
</evidence>
<feature type="chain" id="PRO_5003980849" evidence="1">
    <location>
        <begin position="22"/>
        <end position="244"/>
    </location>
</feature>
<evidence type="ECO:0000313" key="2">
    <source>
        <dbReference type="EMBL" id="JAA54322.1"/>
    </source>
</evidence>
<dbReference type="EMBL" id="GACK01010712">
    <property type="protein sequence ID" value="JAA54322.1"/>
    <property type="molecule type" value="mRNA"/>
</dbReference>
<name>L7LRZ9_RHIPC</name>